<dbReference type="GO" id="GO:0016887">
    <property type="term" value="F:ATP hydrolysis activity"/>
    <property type="evidence" value="ECO:0007669"/>
    <property type="project" value="InterPro"/>
</dbReference>
<reference evidence="4 5" key="1">
    <citation type="submission" date="2020-04" db="EMBL/GenBank/DDBJ databases">
        <authorList>
            <person name="De Canck E."/>
        </authorList>
    </citation>
    <scope>NUCLEOTIDE SEQUENCE [LARGE SCALE GENOMIC DNA]</scope>
    <source>
        <strain evidence="4 5">LMG 29542</strain>
    </source>
</reference>
<feature type="region of interest" description="Disordered" evidence="1">
    <location>
        <begin position="493"/>
        <end position="518"/>
    </location>
</feature>
<keyword evidence="2" id="KW-1133">Transmembrane helix</keyword>
<feature type="domain" description="ORC1/DEAH AAA+ ATPase" evidence="3">
    <location>
        <begin position="142"/>
        <end position="287"/>
    </location>
</feature>
<dbReference type="Gene3D" id="3.40.50.300">
    <property type="entry name" value="P-loop containing nucleotide triphosphate hydrolases"/>
    <property type="match status" value="1"/>
</dbReference>
<organism evidence="4 5">
    <name type="scientific">Paraburkholderia humisilvae</name>
    <dbReference type="NCBI Taxonomy" id="627669"/>
    <lineage>
        <taxon>Bacteria</taxon>
        <taxon>Pseudomonadati</taxon>
        <taxon>Pseudomonadota</taxon>
        <taxon>Betaproteobacteria</taxon>
        <taxon>Burkholderiales</taxon>
        <taxon>Burkholderiaceae</taxon>
        <taxon>Paraburkholderia</taxon>
    </lineage>
</organism>
<dbReference type="InterPro" id="IPR049945">
    <property type="entry name" value="AAA_22"/>
</dbReference>
<evidence type="ECO:0000313" key="4">
    <source>
        <dbReference type="EMBL" id="CAB3755401.1"/>
    </source>
</evidence>
<keyword evidence="5" id="KW-1185">Reference proteome</keyword>
<dbReference type="Proteomes" id="UP000494363">
    <property type="component" value="Unassembled WGS sequence"/>
</dbReference>
<name>A0A6J5DQ89_9BURK</name>
<evidence type="ECO:0000256" key="2">
    <source>
        <dbReference type="SAM" id="Phobius"/>
    </source>
</evidence>
<gene>
    <name evidence="4" type="primary">tnsC</name>
    <name evidence="4" type="ORF">LMG29542_02583</name>
</gene>
<dbReference type="Pfam" id="PF13401">
    <property type="entry name" value="AAA_22"/>
    <property type="match status" value="1"/>
</dbReference>
<dbReference type="SUPFAM" id="SSF52540">
    <property type="entry name" value="P-loop containing nucleoside triphosphate hydrolases"/>
    <property type="match status" value="1"/>
</dbReference>
<protein>
    <submittedName>
        <fullName evidence="4">Transposon Tn7 transposition protein TnsC</fullName>
    </submittedName>
</protein>
<evidence type="ECO:0000256" key="1">
    <source>
        <dbReference type="SAM" id="MobiDB-lite"/>
    </source>
</evidence>
<proteinExistence type="predicted"/>
<evidence type="ECO:0000259" key="3">
    <source>
        <dbReference type="Pfam" id="PF13401"/>
    </source>
</evidence>
<feature type="transmembrane region" description="Helical" evidence="2">
    <location>
        <begin position="260"/>
        <end position="283"/>
    </location>
</feature>
<accession>A0A6J5DQ89</accession>
<dbReference type="EMBL" id="CADIKH010000010">
    <property type="protein sequence ID" value="CAB3755401.1"/>
    <property type="molecule type" value="Genomic_DNA"/>
</dbReference>
<keyword evidence="2" id="KW-0812">Transmembrane</keyword>
<dbReference type="InterPro" id="IPR027417">
    <property type="entry name" value="P-loop_NTPase"/>
</dbReference>
<evidence type="ECO:0000313" key="5">
    <source>
        <dbReference type="Proteomes" id="UP000494363"/>
    </source>
</evidence>
<keyword evidence="2" id="KW-0472">Membrane</keyword>
<dbReference type="AlphaFoldDB" id="A0A6J5DQ89"/>
<dbReference type="RefSeq" id="WP_175226836.1">
    <property type="nucleotide sequence ID" value="NZ_CADIKH010000010.1"/>
</dbReference>
<sequence>MKRRSRLSETIVTPSPNAVIANYISSPLAEYRGNPFIEALPPEVSYERLAVVLPERPPYDESERQLPSHLRAHCIQRMFQYFEPLGRHFDAGMRLDILMRTGYRKRNPMTPEFRRRLQEIYQMSQRQDFDGAGLDTLPPSMSMTLIGVSGTGKTRSLRRTIAQYPKVIWHEKYQINQIPWLIVECPPDAGIKQLCLSFFEAVDLALGRQHYALQFGAKGVTTPQRILEVANIARIHAIGGIIFDEVQYIRSARGTAREEVLNFFVTLVNLSGTPIVLVGTMAAQELLQADFSKARRGAGLGGLVWTRFDHTDEWDYLMEELWSYQWTRKSIAFSPEISKVFYQRTQGVVDLAVKLYVLSQYRAMITGEEEVTAELMEAVAGDEFKLLKPMLDALASGDPVRIAKYDDLRPLEFEKVLEREQLRMVEKIDVQALRRRFEQEQASKRAQILEMLRTEGLTAEMAELTTAKMFDLSPEQTTKQAVPEIVKIVGKRGRAPSRRREKAESSEPSSLPKEDLRKIVAERGSNCTAYDALKISGAVGNPVWSDME</sequence>